<protein>
    <recommendedName>
        <fullName evidence="4">Transposase</fullName>
    </recommendedName>
</protein>
<dbReference type="EMBL" id="BAABDO010000057">
    <property type="protein sequence ID" value="GAA4145659.1"/>
    <property type="molecule type" value="Genomic_DNA"/>
</dbReference>
<reference evidence="3" key="1">
    <citation type="journal article" date="2019" name="Int. J. Syst. Evol. Microbiol.">
        <title>The Global Catalogue of Microorganisms (GCM) 10K type strain sequencing project: providing services to taxonomists for standard genome sequencing and annotation.</title>
        <authorList>
            <consortium name="The Broad Institute Genomics Platform"/>
            <consortium name="The Broad Institute Genome Sequencing Center for Infectious Disease"/>
            <person name="Wu L."/>
            <person name="Ma J."/>
        </authorList>
    </citation>
    <scope>NUCLEOTIDE SEQUENCE [LARGE SCALE GENOMIC DNA]</scope>
    <source>
        <strain evidence="3">JCM 17316</strain>
    </source>
</reference>
<keyword evidence="3" id="KW-1185">Reference proteome</keyword>
<organism evidence="2 3">
    <name type="scientific">Actinomadura keratinilytica</name>
    <dbReference type="NCBI Taxonomy" id="547461"/>
    <lineage>
        <taxon>Bacteria</taxon>
        <taxon>Bacillati</taxon>
        <taxon>Actinomycetota</taxon>
        <taxon>Actinomycetes</taxon>
        <taxon>Streptosporangiales</taxon>
        <taxon>Thermomonosporaceae</taxon>
        <taxon>Actinomadura</taxon>
    </lineage>
</organism>
<dbReference type="Proteomes" id="UP001500266">
    <property type="component" value="Unassembled WGS sequence"/>
</dbReference>
<accession>A0ABP7Z2F1</accession>
<evidence type="ECO:0008006" key="4">
    <source>
        <dbReference type="Google" id="ProtNLM"/>
    </source>
</evidence>
<evidence type="ECO:0000256" key="1">
    <source>
        <dbReference type="SAM" id="MobiDB-lite"/>
    </source>
</evidence>
<feature type="region of interest" description="Disordered" evidence="1">
    <location>
        <begin position="56"/>
        <end position="87"/>
    </location>
</feature>
<name>A0ABP7Z2F1_9ACTN</name>
<evidence type="ECO:0000313" key="2">
    <source>
        <dbReference type="EMBL" id="GAA4145659.1"/>
    </source>
</evidence>
<feature type="compositionally biased region" description="Basic residues" evidence="1">
    <location>
        <begin position="72"/>
        <end position="82"/>
    </location>
</feature>
<comment type="caution">
    <text evidence="2">The sequence shown here is derived from an EMBL/GenBank/DDBJ whole genome shotgun (WGS) entry which is preliminary data.</text>
</comment>
<sequence length="121" mass="13807">MIAVTHSYRSDADTACRTLPTAPRPPSTIGWRLHKRSAPLRQCLDQLGWATALWKTTPRRPAPHRGNFTHMQARRRAQRGKSFRVANTKKEIWDNPATWPDFVQQAVPPVPILLPWGEPLP</sequence>
<proteinExistence type="predicted"/>
<evidence type="ECO:0000313" key="3">
    <source>
        <dbReference type="Proteomes" id="UP001500266"/>
    </source>
</evidence>
<gene>
    <name evidence="2" type="ORF">GCM10022416_37540</name>
</gene>